<keyword evidence="2" id="KW-1185">Reference proteome</keyword>
<dbReference type="Proteomes" id="UP001589894">
    <property type="component" value="Unassembled WGS sequence"/>
</dbReference>
<accession>A0ABV6NPE2</accession>
<organism evidence="1 2">
    <name type="scientific">Plantactinospora siamensis</name>
    <dbReference type="NCBI Taxonomy" id="555372"/>
    <lineage>
        <taxon>Bacteria</taxon>
        <taxon>Bacillati</taxon>
        <taxon>Actinomycetota</taxon>
        <taxon>Actinomycetes</taxon>
        <taxon>Micromonosporales</taxon>
        <taxon>Micromonosporaceae</taxon>
        <taxon>Plantactinospora</taxon>
    </lineage>
</organism>
<sequence length="197" mass="21591">MTDDDGEVGASFDRRVDSLPGRRIRSVDYWDLRAVGREPEWDFGEFHLATMGVQLTTDTGPVTVTWAATFHPYGVDVFPEPIVHHLDEDGAQRVGPGADSPWKALLGQPVRAATVSWDRFTLGPAMRSNGQVIGPPYEEEIPTALRLDFDGGPVWFVAGTPRFQEPFDLIVPGDDIVVVFAASTMRQLGYAGGTFAE</sequence>
<evidence type="ECO:0000313" key="1">
    <source>
        <dbReference type="EMBL" id="MFC0562630.1"/>
    </source>
</evidence>
<name>A0ABV6NPE2_9ACTN</name>
<gene>
    <name evidence="1" type="ORF">ACFFHU_00340</name>
</gene>
<dbReference type="RefSeq" id="WP_377334449.1">
    <property type="nucleotide sequence ID" value="NZ_JBHLUE010000001.1"/>
</dbReference>
<reference evidence="1 2" key="1">
    <citation type="submission" date="2024-09" db="EMBL/GenBank/DDBJ databases">
        <authorList>
            <person name="Sun Q."/>
            <person name="Mori K."/>
        </authorList>
    </citation>
    <scope>NUCLEOTIDE SEQUENCE [LARGE SCALE GENOMIC DNA]</scope>
    <source>
        <strain evidence="1 2">TBRC 2205</strain>
    </source>
</reference>
<evidence type="ECO:0000313" key="2">
    <source>
        <dbReference type="Proteomes" id="UP001589894"/>
    </source>
</evidence>
<evidence type="ECO:0008006" key="3">
    <source>
        <dbReference type="Google" id="ProtNLM"/>
    </source>
</evidence>
<proteinExistence type="predicted"/>
<comment type="caution">
    <text evidence="1">The sequence shown here is derived from an EMBL/GenBank/DDBJ whole genome shotgun (WGS) entry which is preliminary data.</text>
</comment>
<protein>
    <recommendedName>
        <fullName evidence="3">DUF3298 domain-containing protein</fullName>
    </recommendedName>
</protein>
<dbReference type="EMBL" id="JBHLUE010000001">
    <property type="protein sequence ID" value="MFC0562630.1"/>
    <property type="molecule type" value="Genomic_DNA"/>
</dbReference>